<evidence type="ECO:0000313" key="2">
    <source>
        <dbReference type="Proteomes" id="UP000198393"/>
    </source>
</evidence>
<gene>
    <name evidence="1" type="ORF">SAMN05421640_0658</name>
</gene>
<protein>
    <submittedName>
        <fullName evidence="1">Uncharacterized protein</fullName>
    </submittedName>
</protein>
<evidence type="ECO:0000313" key="1">
    <source>
        <dbReference type="EMBL" id="SNS55903.1"/>
    </source>
</evidence>
<accession>A0A239FHY5</accession>
<sequence length="77" mass="8978">MRGTKKTFTKLYCDYILFAKMENLTSDKRVVQDLFEFTGLSYSKNNIDNSFAKLDRGRIRDSGKPSIHDRKIEKLLA</sequence>
<name>A0A239FHY5_EKHLU</name>
<organism evidence="1 2">
    <name type="scientific">Ekhidna lutea</name>
    <dbReference type="NCBI Taxonomy" id="447679"/>
    <lineage>
        <taxon>Bacteria</taxon>
        <taxon>Pseudomonadati</taxon>
        <taxon>Bacteroidota</taxon>
        <taxon>Cytophagia</taxon>
        <taxon>Cytophagales</taxon>
        <taxon>Reichenbachiellaceae</taxon>
        <taxon>Ekhidna</taxon>
    </lineage>
</organism>
<proteinExistence type="predicted"/>
<dbReference type="EMBL" id="FZPD01000001">
    <property type="protein sequence ID" value="SNS55903.1"/>
    <property type="molecule type" value="Genomic_DNA"/>
</dbReference>
<reference evidence="1 2" key="1">
    <citation type="submission" date="2017-06" db="EMBL/GenBank/DDBJ databases">
        <authorList>
            <person name="Kim H.J."/>
            <person name="Triplett B.A."/>
        </authorList>
    </citation>
    <scope>NUCLEOTIDE SEQUENCE [LARGE SCALE GENOMIC DNA]</scope>
    <source>
        <strain evidence="1 2">DSM 19307</strain>
    </source>
</reference>
<dbReference type="AlphaFoldDB" id="A0A239FHY5"/>
<dbReference type="Proteomes" id="UP000198393">
    <property type="component" value="Unassembled WGS sequence"/>
</dbReference>
<keyword evidence="2" id="KW-1185">Reference proteome</keyword>